<reference evidence="1" key="1">
    <citation type="journal article" date="2019" name="MBio">
        <title>Virus Genomes from Deep Sea Sediments Expand the Ocean Megavirome and Support Independent Origins of Viral Gigantism.</title>
        <authorList>
            <person name="Backstrom D."/>
            <person name="Yutin N."/>
            <person name="Jorgensen S.L."/>
            <person name="Dharamshi J."/>
            <person name="Homa F."/>
            <person name="Zaremba-Niedwiedzka K."/>
            <person name="Spang A."/>
            <person name="Wolf Y.I."/>
            <person name="Koonin E.V."/>
            <person name="Ettema T.J."/>
        </authorList>
    </citation>
    <scope>NUCLEOTIDE SEQUENCE</scope>
</reference>
<protein>
    <submittedName>
        <fullName evidence="1">Uncharacterized protein</fullName>
    </submittedName>
</protein>
<name>A0A481Z929_9VIRU</name>
<accession>A0A481Z929</accession>
<proteinExistence type="predicted"/>
<organism evidence="1">
    <name type="scientific">Pithovirus LCPAC202</name>
    <dbReference type="NCBI Taxonomy" id="2506592"/>
    <lineage>
        <taxon>Viruses</taxon>
        <taxon>Pithoviruses</taxon>
    </lineage>
</organism>
<evidence type="ECO:0000313" key="1">
    <source>
        <dbReference type="EMBL" id="QBK91181.1"/>
    </source>
</evidence>
<dbReference type="EMBL" id="MK500513">
    <property type="protein sequence ID" value="QBK91181.1"/>
    <property type="molecule type" value="Genomic_DNA"/>
</dbReference>
<sequence length="104" mass="11956">MQSPKETDVYNLFKQDKIEMVIVPESISDETPNGVPDFTTWIETKEVYSLYVNWFQDNMPGVKIPHRTTVTDELSNRWGTPSNGRWTGMRVKTDNCSSSMYNSG</sequence>
<gene>
    <name evidence="1" type="ORF">LCPAC202_01550</name>
</gene>